<keyword evidence="6 8" id="KW-1133">Transmembrane helix</keyword>
<dbReference type="Gene3D" id="3.30.70.1320">
    <property type="entry name" value="Multidrug efflux transporter AcrB pore domain like"/>
    <property type="match status" value="1"/>
</dbReference>
<feature type="transmembrane region" description="Helical" evidence="8">
    <location>
        <begin position="337"/>
        <end position="353"/>
    </location>
</feature>
<feature type="transmembrane region" description="Helical" evidence="8">
    <location>
        <begin position="956"/>
        <end position="975"/>
    </location>
</feature>
<evidence type="ECO:0000256" key="7">
    <source>
        <dbReference type="ARBA" id="ARBA00023136"/>
    </source>
</evidence>
<dbReference type="RefSeq" id="WP_149305556.1">
    <property type="nucleotide sequence ID" value="NZ_SRSD01000001.1"/>
</dbReference>
<proteinExistence type="predicted"/>
<name>A0A5A9XTK5_9BACT</name>
<organism evidence="9 10">
    <name type="scientific">Oryzomonas rubra</name>
    <dbReference type="NCBI Taxonomy" id="2509454"/>
    <lineage>
        <taxon>Bacteria</taxon>
        <taxon>Pseudomonadati</taxon>
        <taxon>Thermodesulfobacteriota</taxon>
        <taxon>Desulfuromonadia</taxon>
        <taxon>Geobacterales</taxon>
        <taxon>Geobacteraceae</taxon>
        <taxon>Oryzomonas</taxon>
    </lineage>
</organism>
<feature type="transmembrane region" description="Helical" evidence="8">
    <location>
        <begin position="529"/>
        <end position="548"/>
    </location>
</feature>
<feature type="transmembrane region" description="Helical" evidence="8">
    <location>
        <begin position="431"/>
        <end position="451"/>
    </location>
</feature>
<gene>
    <name evidence="9" type="ORF">ET418_00165</name>
</gene>
<evidence type="ECO:0000313" key="9">
    <source>
        <dbReference type="EMBL" id="KAA0894971.1"/>
    </source>
</evidence>
<dbReference type="SUPFAM" id="SSF82693">
    <property type="entry name" value="Multidrug efflux transporter AcrB pore domain, PN1, PN2, PC1 and PC2 subdomains"/>
    <property type="match status" value="4"/>
</dbReference>
<feature type="transmembrane region" description="Helical" evidence="8">
    <location>
        <begin position="859"/>
        <end position="876"/>
    </location>
</feature>
<dbReference type="PANTHER" id="PTHR32063">
    <property type="match status" value="1"/>
</dbReference>
<dbReference type="Gene3D" id="3.30.2090.10">
    <property type="entry name" value="Multidrug efflux transporter AcrB TolC docking domain, DN and DC subdomains"/>
    <property type="match status" value="2"/>
</dbReference>
<evidence type="ECO:0000256" key="2">
    <source>
        <dbReference type="ARBA" id="ARBA00022448"/>
    </source>
</evidence>
<evidence type="ECO:0000256" key="3">
    <source>
        <dbReference type="ARBA" id="ARBA00022475"/>
    </source>
</evidence>
<keyword evidence="2" id="KW-0813">Transport</keyword>
<dbReference type="PANTHER" id="PTHR32063:SF34">
    <property type="entry name" value="MULTIDRUG RESISTANCE PROTEIN MDTC"/>
    <property type="match status" value="1"/>
</dbReference>
<dbReference type="EMBL" id="SRSD01000001">
    <property type="protein sequence ID" value="KAA0894971.1"/>
    <property type="molecule type" value="Genomic_DNA"/>
</dbReference>
<evidence type="ECO:0000256" key="6">
    <source>
        <dbReference type="ARBA" id="ARBA00022989"/>
    </source>
</evidence>
<dbReference type="Proteomes" id="UP000324298">
    <property type="component" value="Unassembled WGS sequence"/>
</dbReference>
<dbReference type="Gene3D" id="3.30.70.1430">
    <property type="entry name" value="Multidrug efflux transporter AcrB pore domain"/>
    <property type="match status" value="2"/>
</dbReference>
<evidence type="ECO:0000313" key="10">
    <source>
        <dbReference type="Proteomes" id="UP000324298"/>
    </source>
</evidence>
<keyword evidence="3" id="KW-1003">Cell membrane</keyword>
<keyword evidence="5 8" id="KW-0812">Transmembrane</keyword>
<dbReference type="FunFam" id="3.30.70.1430:FF:000001">
    <property type="entry name" value="Efflux pump membrane transporter"/>
    <property type="match status" value="1"/>
</dbReference>
<dbReference type="FunFam" id="1.20.1640.10:FF:000001">
    <property type="entry name" value="Efflux pump membrane transporter"/>
    <property type="match status" value="1"/>
</dbReference>
<dbReference type="Gene3D" id="1.20.1640.10">
    <property type="entry name" value="Multidrug efflux transporter AcrB transmembrane domain"/>
    <property type="match status" value="2"/>
</dbReference>
<reference evidence="9 10" key="1">
    <citation type="submission" date="2019-04" db="EMBL/GenBank/DDBJ databases">
        <title>Geobacter ruber sp. nov., ferric-reducing bacteria isolated from paddy soil.</title>
        <authorList>
            <person name="Xu Z."/>
            <person name="Masuda Y."/>
            <person name="Itoh H."/>
            <person name="Senoo K."/>
        </authorList>
    </citation>
    <scope>NUCLEOTIDE SEQUENCE [LARGE SCALE GENOMIC DNA]</scope>
    <source>
        <strain evidence="9 10">Red88</strain>
    </source>
</reference>
<evidence type="ECO:0000256" key="5">
    <source>
        <dbReference type="ARBA" id="ARBA00022692"/>
    </source>
</evidence>
<dbReference type="GO" id="GO:0005886">
    <property type="term" value="C:plasma membrane"/>
    <property type="evidence" value="ECO:0007669"/>
    <property type="project" value="UniProtKB-SubCell"/>
</dbReference>
<comment type="subcellular location">
    <subcellularLocation>
        <location evidence="1">Cell inner membrane</location>
        <topology evidence="1">Multi-pass membrane protein</topology>
    </subcellularLocation>
</comment>
<keyword evidence="4" id="KW-0997">Cell inner membrane</keyword>
<dbReference type="PRINTS" id="PR00702">
    <property type="entry name" value="ACRIFLAVINRP"/>
</dbReference>
<evidence type="ECO:0000256" key="1">
    <source>
        <dbReference type="ARBA" id="ARBA00004429"/>
    </source>
</evidence>
<dbReference type="OrthoDB" id="9807612at2"/>
<protein>
    <submittedName>
        <fullName evidence="9">Multidrug efflux RND transporter permease subunit</fullName>
    </submittedName>
</protein>
<sequence>MNISAPFIKRPVATTLLTLGLVLAGVIAFRLLPVSPLPQVDFPTISVSASLPGADPETMSTSVAAPLERQFGRIAGVTEMTSTSNRGSTSITMQFDLNRDIDGAARDVQAAINASRGDLPSNLPSNPSYRKVNPADAPILILALTSDTMSKPQMYDAASSIMQQKLSQVKGVGQVFVGGSSLPAVRVELNPLTLSKYGLSLENVRSMLAATNVNRPKGQVSSADKTWEIRANDQLRTAKEYLPLVVNYKSGAALRLADVANVQDSVEDLRSAGLVNGKPSVMVIIFRQPGANIIETVDNVRALLPQLQAALPGAVNLSVVLDRTPSIRGSLRDVERSLLLSALLVILVVFWFLRDARATLIPAVAVGVSIIGTFAVMYLFDYSLDNLSLMALTIATGFVVDDAIVVLENITRYREQGQSPLQAALSGSKEIAFTVLSMSVSLVAVFIPILLMGGIVGRLFREFAVTLSAAIMVSLLVSLTATPMMCATLLKPERKRKYGIIYRASEGMFTWLHSFYKVTLSWALAHTRIMLLIIVATVVVNVALFILVPKGFFPEQDTGRIMGRIQAAQDISFQAMEQKLAQIVGIIKSDPDVEYVTGFTGGNGGGATTNTGRMFVSLKPFEKRTSSANDVIKRLRRKLMGVPGAPAFLAPVQDLRVGGRIGNALYQYTLQGSDLNELNTWSQNVLRKLRTVPQVVDLSSDLQNKGREASLVIDRPTAARLGITPQVIDNTLYDAFGQRQVSISYTLLNQYHVIMEVDPVFWQRPDTLRDIYVPSTNGSQVPLSSFTHYEPSATALAVNHQGQFPAITLSFNLAPGVALGDAVKAIEAATREMGMPLTIRGSFQGTAQAFQASLNNQPLLILAALVAVYIVLGVLYESYIHPITILSTLPSAGVGAVAALMLFRTDLSLIAIIGVILLIGIVKKNGIMMVDFAIAAERNEGKSPEEAIYEACLLRFRPIMMTTMAALLGALPMALGFGVGSELRRPLGISIVGGLIFSQMLTLYTTPVVYLYMDRFRLWVAKIRGQRKKASRA</sequence>
<dbReference type="InterPro" id="IPR027463">
    <property type="entry name" value="AcrB_DN_DC_subdom"/>
</dbReference>
<dbReference type="Pfam" id="PF00873">
    <property type="entry name" value="ACR_tran"/>
    <property type="match status" value="1"/>
</dbReference>
<feature type="transmembrane region" description="Helical" evidence="8">
    <location>
        <begin position="987"/>
        <end position="1012"/>
    </location>
</feature>
<dbReference type="InterPro" id="IPR001036">
    <property type="entry name" value="Acrflvin-R"/>
</dbReference>
<comment type="caution">
    <text evidence="9">The sequence shown here is derived from an EMBL/GenBank/DDBJ whole genome shotgun (WGS) entry which is preliminary data.</text>
</comment>
<keyword evidence="7 8" id="KW-0472">Membrane</keyword>
<keyword evidence="10" id="KW-1185">Reference proteome</keyword>
<feature type="transmembrane region" description="Helical" evidence="8">
    <location>
        <begin position="463"/>
        <end position="490"/>
    </location>
</feature>
<dbReference type="GO" id="GO:0042910">
    <property type="term" value="F:xenobiotic transmembrane transporter activity"/>
    <property type="evidence" value="ECO:0007669"/>
    <property type="project" value="TreeGrafter"/>
</dbReference>
<dbReference type="SUPFAM" id="SSF82714">
    <property type="entry name" value="Multidrug efflux transporter AcrB TolC docking domain, DN and DC subdomains"/>
    <property type="match status" value="2"/>
</dbReference>
<evidence type="ECO:0000256" key="4">
    <source>
        <dbReference type="ARBA" id="ARBA00022519"/>
    </source>
</evidence>
<feature type="transmembrane region" description="Helical" evidence="8">
    <location>
        <begin position="360"/>
        <end position="380"/>
    </location>
</feature>
<dbReference type="SUPFAM" id="SSF82866">
    <property type="entry name" value="Multidrug efflux transporter AcrB transmembrane domain"/>
    <property type="match status" value="2"/>
</dbReference>
<dbReference type="NCBIfam" id="NF033617">
    <property type="entry name" value="RND_permease_2"/>
    <property type="match status" value="1"/>
</dbReference>
<dbReference type="Gene3D" id="3.30.70.1440">
    <property type="entry name" value="Multidrug efflux transporter AcrB pore domain"/>
    <property type="match status" value="1"/>
</dbReference>
<accession>A0A5A9XTK5</accession>
<dbReference type="AlphaFoldDB" id="A0A5A9XTK5"/>
<evidence type="ECO:0000256" key="8">
    <source>
        <dbReference type="SAM" id="Phobius"/>
    </source>
</evidence>
<feature type="transmembrane region" description="Helical" evidence="8">
    <location>
        <begin position="909"/>
        <end position="935"/>
    </location>
</feature>